<evidence type="ECO:0000313" key="2">
    <source>
        <dbReference type="Proteomes" id="UP000092634"/>
    </source>
</evidence>
<proteinExistence type="predicted"/>
<gene>
    <name evidence="1" type="ORF">BA896_001415</name>
</gene>
<accession>A0A1E8PNH0</accession>
<protein>
    <submittedName>
        <fullName evidence="1">Uncharacterized protein</fullName>
    </submittedName>
</protein>
<dbReference type="AlphaFoldDB" id="A0A1E8PNH0"/>
<comment type="caution">
    <text evidence="1">The sequence shown here is derived from an EMBL/GenBank/DDBJ whole genome shotgun (WGS) entry which is preliminary data.</text>
</comment>
<reference evidence="1 2" key="1">
    <citation type="submission" date="2016-10" db="EMBL/GenBank/DDBJ databases">
        <title>Updated version of Genome Assembly of Janthinobacterium lividum ERGS5:01.</title>
        <authorList>
            <person name="Kumar R."/>
            <person name="Acharya V."/>
            <person name="Singh D."/>
        </authorList>
    </citation>
    <scope>NUCLEOTIDE SEQUENCE [LARGE SCALE GENOMIC DNA]</scope>
    <source>
        <strain evidence="1 2">ERGS5:01</strain>
    </source>
</reference>
<sequence length="164" mass="17976">MQREKITLGWAGKSAPVADITFVEVEVDAVVPAAQVAPTHAVVAVTAWTDPDPLDLCLELWTAWMSHDADRDMGIKTMRGLSGDGDGHGADMHEAQQATDTRIAQATDAMIDSMARIHIWAVYRMCSQATPWRFPHAVFADVAMEARAELTQRLKNNVCTAVLF</sequence>
<evidence type="ECO:0000313" key="1">
    <source>
        <dbReference type="EMBL" id="OFJ47856.1"/>
    </source>
</evidence>
<dbReference type="Proteomes" id="UP000092634">
    <property type="component" value="Unassembled WGS sequence"/>
</dbReference>
<dbReference type="EMBL" id="MAQB02000001">
    <property type="protein sequence ID" value="OFJ47856.1"/>
    <property type="molecule type" value="Genomic_DNA"/>
</dbReference>
<name>A0A1E8PNH0_9BURK</name>
<organism evidence="1 2">
    <name type="scientific">Janthinobacterium lividum</name>
    <dbReference type="NCBI Taxonomy" id="29581"/>
    <lineage>
        <taxon>Bacteria</taxon>
        <taxon>Pseudomonadati</taxon>
        <taxon>Pseudomonadota</taxon>
        <taxon>Betaproteobacteria</taxon>
        <taxon>Burkholderiales</taxon>
        <taxon>Oxalobacteraceae</taxon>
        <taxon>Janthinobacterium</taxon>
    </lineage>
</organism>